<gene>
    <name evidence="1" type="ORF">CDO51_05365</name>
</gene>
<comment type="caution">
    <text evidence="1">The sequence shown here is derived from an EMBL/GenBank/DDBJ whole genome shotgun (WGS) entry which is preliminary data.</text>
</comment>
<sequence>MKNTIFITFLIILLTLKSIFLIVSSPLISEQYYDWIYTEKSLERVTGGYGLWESLISGLVDFYNYGF</sequence>
<evidence type="ECO:0000313" key="2">
    <source>
        <dbReference type="Proteomes" id="UP000214588"/>
    </source>
</evidence>
<evidence type="ECO:0000313" key="1">
    <source>
        <dbReference type="EMBL" id="OWZ83989.1"/>
    </source>
</evidence>
<proteinExistence type="predicted"/>
<protein>
    <submittedName>
        <fullName evidence="1">Uncharacterized protein</fullName>
    </submittedName>
</protein>
<dbReference type="EMBL" id="NIQC01000009">
    <property type="protein sequence ID" value="OWZ83989.1"/>
    <property type="molecule type" value="Genomic_DNA"/>
</dbReference>
<dbReference type="AlphaFoldDB" id="A0A226C0L1"/>
<keyword evidence="2" id="KW-1185">Reference proteome</keyword>
<dbReference type="RefSeq" id="WP_089023279.1">
    <property type="nucleotide sequence ID" value="NZ_NIQC01000009.1"/>
</dbReference>
<dbReference type="Proteomes" id="UP000214588">
    <property type="component" value="Unassembled WGS sequence"/>
</dbReference>
<accession>A0A226C0L1</accession>
<organism evidence="1 2">
    <name type="scientific">Natranaerobius trueperi</name>
    <dbReference type="NCBI Taxonomy" id="759412"/>
    <lineage>
        <taxon>Bacteria</taxon>
        <taxon>Bacillati</taxon>
        <taxon>Bacillota</taxon>
        <taxon>Clostridia</taxon>
        <taxon>Natranaerobiales</taxon>
        <taxon>Natranaerobiaceae</taxon>
        <taxon>Natranaerobius</taxon>
    </lineage>
</organism>
<reference evidence="1 2" key="1">
    <citation type="submission" date="2017-06" db="EMBL/GenBank/DDBJ databases">
        <title>Draft Genome Sequence of Natranaerobius trueperi halophilic, alkalithermophilic bacteria from soda lakes.</title>
        <authorList>
            <person name="Zhao B."/>
        </authorList>
    </citation>
    <scope>NUCLEOTIDE SEQUENCE [LARGE SCALE GENOMIC DNA]</scope>
    <source>
        <strain evidence="1 2">DSM 18760</strain>
    </source>
</reference>
<name>A0A226C0L1_9FIRM</name>